<dbReference type="AlphaFoldDB" id="A0A1S2M776"/>
<evidence type="ECO:0000313" key="2">
    <source>
        <dbReference type="EMBL" id="OIJ19657.1"/>
    </source>
</evidence>
<dbReference type="EMBL" id="MLQS01000030">
    <property type="protein sequence ID" value="OIJ18178.1"/>
    <property type="molecule type" value="Genomic_DNA"/>
</dbReference>
<name>A0A1S2M776_9BACI</name>
<comment type="caution">
    <text evidence="2">The sequence shown here is derived from an EMBL/GenBank/DDBJ whole genome shotgun (WGS) entry which is preliminary data.</text>
</comment>
<dbReference type="GO" id="GO:0008168">
    <property type="term" value="F:methyltransferase activity"/>
    <property type="evidence" value="ECO:0007669"/>
    <property type="project" value="UniProtKB-KW"/>
</dbReference>
<keyword evidence="2" id="KW-0489">Methyltransferase</keyword>
<sequence>MKVLGVLPFARKLISNAVQQGNIVIDGTTGNGHDTLYLANLVGELGHVYGFDIQEAAINKTKQRLTEHNCLSGVTLFQKGHEMVKTVIPEKHHGEIACAIFNLGYLPGGNKEIVTIPETTIKAISDIFSMLKKEGIIVLVVYHGHNEGKKEKDELLHFVSNMDQTKAHVLTYQFLNQKNDPPFIIAIEKR</sequence>
<keyword evidence="3" id="KW-1185">Reference proteome</keyword>
<keyword evidence="2" id="KW-0808">Transferase</keyword>
<dbReference type="STRING" id="472963.BKP45_11350"/>
<accession>A0A1S2M776</accession>
<dbReference type="OrthoDB" id="9792989at2"/>
<dbReference type="InterPro" id="IPR029063">
    <property type="entry name" value="SAM-dependent_MTases_sf"/>
</dbReference>
<organism evidence="2 3">
    <name type="scientific">Anaerobacillus alkalidiazotrophicus</name>
    <dbReference type="NCBI Taxonomy" id="472963"/>
    <lineage>
        <taxon>Bacteria</taxon>
        <taxon>Bacillati</taxon>
        <taxon>Bacillota</taxon>
        <taxon>Bacilli</taxon>
        <taxon>Bacillales</taxon>
        <taxon>Bacillaceae</taxon>
        <taxon>Anaerobacillus</taxon>
    </lineage>
</organism>
<gene>
    <name evidence="2" type="ORF">BKP45_11350</name>
    <name evidence="1" type="ORF">BKP45_17065</name>
</gene>
<reference evidence="2 3" key="1">
    <citation type="submission" date="2016-10" db="EMBL/GenBank/DDBJ databases">
        <title>Draft genome sequences of four alkaliphilic bacteria belonging to the Anaerobacillus genus.</title>
        <authorList>
            <person name="Bassil N.M."/>
            <person name="Lloyd J.R."/>
        </authorList>
    </citation>
    <scope>NUCLEOTIDE SEQUENCE [LARGE SCALE GENOMIC DNA]</scope>
    <source>
        <strain evidence="2 3">DSM 22531</strain>
    </source>
</reference>
<dbReference type="InterPro" id="IPR010719">
    <property type="entry name" value="MnmM_MeTrfase"/>
</dbReference>
<dbReference type="EMBL" id="MLQS01000017">
    <property type="protein sequence ID" value="OIJ19657.1"/>
    <property type="molecule type" value="Genomic_DNA"/>
</dbReference>
<protein>
    <submittedName>
        <fullName evidence="2">16S rRNA (Cytosine(1402)-N(4))-methyltransferase</fullName>
    </submittedName>
</protein>
<dbReference type="GO" id="GO:0032259">
    <property type="term" value="P:methylation"/>
    <property type="evidence" value="ECO:0007669"/>
    <property type="project" value="UniProtKB-KW"/>
</dbReference>
<dbReference type="SUPFAM" id="SSF53335">
    <property type="entry name" value="S-adenosyl-L-methionine-dependent methyltransferases"/>
    <property type="match status" value="1"/>
</dbReference>
<dbReference type="Pfam" id="PF06962">
    <property type="entry name" value="rRNA_methylase"/>
    <property type="match status" value="1"/>
</dbReference>
<evidence type="ECO:0000313" key="3">
    <source>
        <dbReference type="Proteomes" id="UP000180057"/>
    </source>
</evidence>
<proteinExistence type="predicted"/>
<dbReference type="RefSeq" id="WP_071389795.1">
    <property type="nucleotide sequence ID" value="NZ_MLQS01000017.1"/>
</dbReference>
<dbReference type="PANTHER" id="PTHR35276">
    <property type="entry name" value="S-ADENOSYL-L-METHIONINE-DEPENDENT METHYLTRANSFERASES SUPERFAMILY PROTEIN"/>
    <property type="match status" value="1"/>
</dbReference>
<evidence type="ECO:0000313" key="1">
    <source>
        <dbReference type="EMBL" id="OIJ18178.1"/>
    </source>
</evidence>
<dbReference type="Gene3D" id="3.40.50.150">
    <property type="entry name" value="Vaccinia Virus protein VP39"/>
    <property type="match status" value="1"/>
</dbReference>
<dbReference type="Proteomes" id="UP000180057">
    <property type="component" value="Unassembled WGS sequence"/>
</dbReference>
<dbReference type="PANTHER" id="PTHR35276:SF1">
    <property type="entry name" value="TRNA (MNM(5)S(2)U34)-METHYLTRANSFERASE, CHLOROPLASTIC"/>
    <property type="match status" value="1"/>
</dbReference>